<comment type="caution">
    <text evidence="3">The sequence shown here is derived from an EMBL/GenBank/DDBJ whole genome shotgun (WGS) entry which is preliminary data.</text>
</comment>
<dbReference type="AlphaFoldDB" id="A0A366LLK9"/>
<protein>
    <recommendedName>
        <fullName evidence="5">DUF2637 domain-containing protein</fullName>
    </recommendedName>
</protein>
<dbReference type="Pfam" id="PF10935">
    <property type="entry name" value="DUF2637"/>
    <property type="match status" value="1"/>
</dbReference>
<dbReference type="InterPro" id="IPR021235">
    <property type="entry name" value="DUF2637"/>
</dbReference>
<keyword evidence="2" id="KW-0812">Transmembrane</keyword>
<sequence>MSPSFSVVRRIQCTTIASVAFLAAIAGMVSFRHMRELCLRHGEDQLAAVLIPLAVDGTIVVASMSILLASRYGARGGALAWAMLVTGSLASLGANVAVAEPTVVGRIIAAWPSAALIGSYELLMAQIRRLSTYVVDDGHSVDEDAVDGMCSVSPSADDEPRQSAGPSHVSGRLAGDLQRMAWHWATANRRSDGALPTGKEIAENFSRSPRWGRWIKRAGLAGELE</sequence>
<proteinExistence type="predicted"/>
<feature type="region of interest" description="Disordered" evidence="1">
    <location>
        <begin position="151"/>
        <end position="170"/>
    </location>
</feature>
<gene>
    <name evidence="3" type="ORF">DP939_42185</name>
</gene>
<feature type="transmembrane region" description="Helical" evidence="2">
    <location>
        <begin position="103"/>
        <end position="123"/>
    </location>
</feature>
<evidence type="ECO:0008006" key="5">
    <source>
        <dbReference type="Google" id="ProtNLM"/>
    </source>
</evidence>
<evidence type="ECO:0000313" key="3">
    <source>
        <dbReference type="EMBL" id="RBQ14184.1"/>
    </source>
</evidence>
<evidence type="ECO:0000256" key="2">
    <source>
        <dbReference type="SAM" id="Phobius"/>
    </source>
</evidence>
<dbReference type="EMBL" id="QMEY01000037">
    <property type="protein sequence ID" value="RBQ14184.1"/>
    <property type="molecule type" value="Genomic_DNA"/>
</dbReference>
<evidence type="ECO:0000256" key="1">
    <source>
        <dbReference type="SAM" id="MobiDB-lite"/>
    </source>
</evidence>
<reference evidence="3 4" key="1">
    <citation type="submission" date="2018-06" db="EMBL/GenBank/DDBJ databases">
        <title>Sphaerisporangium craniellae sp. nov., isolated from a marine sponge in the South China Sea.</title>
        <authorList>
            <person name="Li L."/>
        </authorList>
    </citation>
    <scope>NUCLEOTIDE SEQUENCE [LARGE SCALE GENOMIC DNA]</scope>
    <source>
        <strain evidence="3 4">LHW63015</strain>
    </source>
</reference>
<feature type="transmembrane region" description="Helical" evidence="2">
    <location>
        <begin position="46"/>
        <end position="69"/>
    </location>
</feature>
<dbReference type="OrthoDB" id="3393357at2"/>
<name>A0A366LLK9_9ACTN</name>
<keyword evidence="4" id="KW-1185">Reference proteome</keyword>
<accession>A0A366LLK9</accession>
<keyword evidence="2" id="KW-0472">Membrane</keyword>
<keyword evidence="2" id="KW-1133">Transmembrane helix</keyword>
<feature type="transmembrane region" description="Helical" evidence="2">
    <location>
        <begin position="12"/>
        <end position="34"/>
    </location>
</feature>
<feature type="transmembrane region" description="Helical" evidence="2">
    <location>
        <begin position="78"/>
        <end position="97"/>
    </location>
</feature>
<evidence type="ECO:0000313" key="4">
    <source>
        <dbReference type="Proteomes" id="UP000253303"/>
    </source>
</evidence>
<dbReference type="Proteomes" id="UP000253303">
    <property type="component" value="Unassembled WGS sequence"/>
</dbReference>
<organism evidence="3 4">
    <name type="scientific">Spongiactinospora rosea</name>
    <dbReference type="NCBI Taxonomy" id="2248750"/>
    <lineage>
        <taxon>Bacteria</taxon>
        <taxon>Bacillati</taxon>
        <taxon>Actinomycetota</taxon>
        <taxon>Actinomycetes</taxon>
        <taxon>Streptosporangiales</taxon>
        <taxon>Streptosporangiaceae</taxon>
        <taxon>Spongiactinospora</taxon>
    </lineage>
</organism>